<evidence type="ECO:0000259" key="7">
    <source>
        <dbReference type="PROSITE" id="PS51754"/>
    </source>
</evidence>
<dbReference type="PROSITE" id="PS51754">
    <property type="entry name" value="OVATE"/>
    <property type="match status" value="1"/>
</dbReference>
<sequence length="276" mass="29783">MKFPFLSKSSVRWRPCPSCAMSGRVKTLSFREDKADVVKILNSAYRVEVDDDSCSIVFSDNDDGYRCPSKVLKAAPADYTGLPSAACDDDDIGGGCGGDEEMIKGLLRSERLFFNPEEMTSSILAGGDYSVSSRNHTTEDPLEESVAMAMQSVDPFEDFKRSMEEMVEAHHHHSNGGGGVNDDWAFLEELLVSYLRINGKSTHGYIVAAFVDLLVGLSMDENATAGGGGRGSCSSSTSFSYPEQCCLMSSTSFASRLSSISFSTTCRSTSSFSLVG</sequence>
<keyword evidence="3 6" id="KW-0805">Transcription regulation</keyword>
<dbReference type="Proteomes" id="UP001152484">
    <property type="component" value="Unassembled WGS sequence"/>
</dbReference>
<dbReference type="PANTHER" id="PTHR33057:SF26">
    <property type="entry name" value="TRANSCRIPTION REPRESSOR OFP13"/>
    <property type="match status" value="1"/>
</dbReference>
<protein>
    <recommendedName>
        <fullName evidence="6">Transcription repressor</fullName>
    </recommendedName>
    <alternativeName>
        <fullName evidence="6">Ovate family protein</fullName>
    </alternativeName>
</protein>
<dbReference type="GO" id="GO:0005634">
    <property type="term" value="C:nucleus"/>
    <property type="evidence" value="ECO:0007669"/>
    <property type="project" value="UniProtKB-SubCell"/>
</dbReference>
<comment type="caution">
    <text evidence="8">The sequence shown here is derived from an EMBL/GenBank/DDBJ whole genome shotgun (WGS) entry which is preliminary data.</text>
</comment>
<dbReference type="PANTHER" id="PTHR33057">
    <property type="entry name" value="TRANSCRIPTION REPRESSOR OFP7-RELATED"/>
    <property type="match status" value="1"/>
</dbReference>
<comment type="function">
    <text evidence="6">Transcriptional repressor that regulates multiple aspects of plant growth and development.</text>
</comment>
<evidence type="ECO:0000256" key="3">
    <source>
        <dbReference type="ARBA" id="ARBA00023015"/>
    </source>
</evidence>
<evidence type="ECO:0000256" key="5">
    <source>
        <dbReference type="ARBA" id="ARBA00023242"/>
    </source>
</evidence>
<accession>A0A9P0YKP7</accession>
<comment type="subcellular location">
    <subcellularLocation>
        <location evidence="1 6">Nucleus</location>
    </subcellularLocation>
</comment>
<dbReference type="OrthoDB" id="689823at2759"/>
<dbReference type="InterPro" id="IPR038933">
    <property type="entry name" value="Ovate"/>
</dbReference>
<keyword evidence="2 6" id="KW-0678">Repressor</keyword>
<evidence type="ECO:0000256" key="1">
    <source>
        <dbReference type="ARBA" id="ARBA00004123"/>
    </source>
</evidence>
<keyword evidence="5 6" id="KW-0539">Nucleus</keyword>
<dbReference type="AlphaFoldDB" id="A0A9P0YKP7"/>
<keyword evidence="4 6" id="KW-0804">Transcription</keyword>
<keyword evidence="9" id="KW-1185">Reference proteome</keyword>
<evidence type="ECO:0000256" key="6">
    <source>
        <dbReference type="RuleBase" id="RU367028"/>
    </source>
</evidence>
<evidence type="ECO:0000313" key="9">
    <source>
        <dbReference type="Proteomes" id="UP001152484"/>
    </source>
</evidence>
<organism evidence="8 9">
    <name type="scientific">Cuscuta europaea</name>
    <name type="common">European dodder</name>
    <dbReference type="NCBI Taxonomy" id="41803"/>
    <lineage>
        <taxon>Eukaryota</taxon>
        <taxon>Viridiplantae</taxon>
        <taxon>Streptophyta</taxon>
        <taxon>Embryophyta</taxon>
        <taxon>Tracheophyta</taxon>
        <taxon>Spermatophyta</taxon>
        <taxon>Magnoliopsida</taxon>
        <taxon>eudicotyledons</taxon>
        <taxon>Gunneridae</taxon>
        <taxon>Pentapetalae</taxon>
        <taxon>asterids</taxon>
        <taxon>lamiids</taxon>
        <taxon>Solanales</taxon>
        <taxon>Convolvulaceae</taxon>
        <taxon>Cuscuteae</taxon>
        <taxon>Cuscuta</taxon>
        <taxon>Cuscuta subgen. Cuscuta</taxon>
    </lineage>
</organism>
<gene>
    <name evidence="8" type="ORF">CEURO_LOCUS2083</name>
</gene>
<reference evidence="8" key="1">
    <citation type="submission" date="2022-07" db="EMBL/GenBank/DDBJ databases">
        <authorList>
            <person name="Macas J."/>
            <person name="Novak P."/>
            <person name="Neumann P."/>
        </authorList>
    </citation>
    <scope>NUCLEOTIDE SEQUENCE</scope>
</reference>
<evidence type="ECO:0000313" key="8">
    <source>
        <dbReference type="EMBL" id="CAH9063624.1"/>
    </source>
</evidence>
<dbReference type="EMBL" id="CAMAPE010000004">
    <property type="protein sequence ID" value="CAH9063624.1"/>
    <property type="molecule type" value="Genomic_DNA"/>
</dbReference>
<proteinExistence type="predicted"/>
<evidence type="ECO:0000256" key="2">
    <source>
        <dbReference type="ARBA" id="ARBA00022491"/>
    </source>
</evidence>
<dbReference type="GO" id="GO:0045892">
    <property type="term" value="P:negative regulation of DNA-templated transcription"/>
    <property type="evidence" value="ECO:0007669"/>
    <property type="project" value="UniProtKB-UniRule"/>
</dbReference>
<evidence type="ECO:0000256" key="4">
    <source>
        <dbReference type="ARBA" id="ARBA00023163"/>
    </source>
</evidence>
<dbReference type="Pfam" id="PF04844">
    <property type="entry name" value="Ovate"/>
    <property type="match status" value="1"/>
</dbReference>
<feature type="domain" description="OVATE" evidence="7">
    <location>
        <begin position="148"/>
        <end position="216"/>
    </location>
</feature>
<dbReference type="NCBIfam" id="TIGR01568">
    <property type="entry name" value="A_thal_3678"/>
    <property type="match status" value="1"/>
</dbReference>
<dbReference type="InterPro" id="IPR006458">
    <property type="entry name" value="Ovate_C"/>
</dbReference>
<name>A0A9P0YKP7_CUSEU</name>